<proteinExistence type="inferred from homology"/>
<evidence type="ECO:0000313" key="8">
    <source>
        <dbReference type="EMBL" id="KAL1273467.1"/>
    </source>
</evidence>
<name>A0ABR3N937_9TELE</name>
<feature type="region of interest" description="Disordered" evidence="4">
    <location>
        <begin position="109"/>
        <end position="167"/>
    </location>
</feature>
<comment type="similarity">
    <text evidence="1">Belongs to the TRAFAC class TrmE-Era-EngA-EngB-Septin-like GTPase superfamily. AIG1/Toc34/Toc159-like paraseptin GTPase family. IAN subfamily.</text>
</comment>
<gene>
    <name evidence="8" type="ORF">QQF64_029329</name>
</gene>
<feature type="domain" description="AIG1-type G" evidence="7">
    <location>
        <begin position="427"/>
        <end position="631"/>
    </location>
</feature>
<dbReference type="InterPro" id="IPR006703">
    <property type="entry name" value="G_AIG1"/>
</dbReference>
<dbReference type="PANTHER" id="PTHR10903">
    <property type="entry name" value="GTPASE, IMAP FAMILY MEMBER-RELATED"/>
    <property type="match status" value="1"/>
</dbReference>
<dbReference type="PANTHER" id="PTHR10903:SF167">
    <property type="entry name" value="GTPASE IMAP FAMILY MEMBER 6-RELATED"/>
    <property type="match status" value="1"/>
</dbReference>
<sequence length="742" mass="80994">GMVTVSGSLSVLLDSVLCALGPLACLTTQVPELNGCPHHVLSNTLDNIAYVMPGFTSRANDSSRYRRSSGSCRFGWSGCGCIAVIHTHGARSFLHPQLQHRLWKDHDGGHPSGSDFRPGTLGLFPRESDTARSVGGPKTDRCGNPSLVLAGQGGGARHPGGDPALPELQRSRALRPAHPHPRRGVYGDGGRIPDQLERMFGPSVLRHTLVLLTCGEYLMGRSLDEYLRKELGLQEVVRRCRGRCHVISNRKPEDKQQVVALLEKVEQVIQRNGGFHLLRDEETHGRDVREEQKTEMKLSATRDTMWNGGIGGKQTPTNTFDKHTEETRSDEMIQRRLINGLQSQQREFEETHAQHAPLEKTQSFKLNKEGALLSQMMEVPEVQFNQSFINTIHHSIRKVSDDSEPLSSSSSYSTYSSSSDLLDDSSLPELRLVLLGRRGSGKSAAGNTILGHEVFELHRDDVSTDSQRSVKARALVENTRVSVVDTPDWFQSESSPEEVKAQISSCLSLLAPGPHAFLLCVPVDRPARSELPALSALEGAFGPDAVRRHTVVLFTRSDLLPEGAAGVEEVEAYISSRRPEMLELVQKCGDRYHVLRRGNTAGAKELLEKVRQTVKESGGDFYSGSPFQQNQEIAAVRRDRQRDRQNPSRSLDALKEEDEDVTPAAKGDRLDSAAAGSSLLRSAWDVTGACAGRVPKLLAVGALTGAALGVFLAGAIGGAVGAVLGSAVTEVGRRRFNKHKTE</sequence>
<feature type="chain" id="PRO_5046655997" description="AIG1-type G domain-containing protein" evidence="6">
    <location>
        <begin position="19"/>
        <end position="742"/>
    </location>
</feature>
<feature type="signal peptide" evidence="6">
    <location>
        <begin position="1"/>
        <end position="18"/>
    </location>
</feature>
<feature type="region of interest" description="Disordered" evidence="4">
    <location>
        <begin position="399"/>
        <end position="423"/>
    </location>
</feature>
<reference evidence="8 9" key="1">
    <citation type="submission" date="2023-09" db="EMBL/GenBank/DDBJ databases">
        <authorList>
            <person name="Wang M."/>
        </authorList>
    </citation>
    <scope>NUCLEOTIDE SEQUENCE [LARGE SCALE GENOMIC DNA]</scope>
    <source>
        <strain evidence="8">GT-2023</strain>
        <tissue evidence="8">Liver</tissue>
    </source>
</reference>
<dbReference type="Pfam" id="PF04548">
    <property type="entry name" value="AIG1"/>
    <property type="match status" value="2"/>
</dbReference>
<feature type="non-terminal residue" evidence="8">
    <location>
        <position position="1"/>
    </location>
</feature>
<feature type="transmembrane region" description="Helical" evidence="5">
    <location>
        <begin position="697"/>
        <end position="728"/>
    </location>
</feature>
<evidence type="ECO:0000256" key="6">
    <source>
        <dbReference type="SAM" id="SignalP"/>
    </source>
</evidence>
<dbReference type="PROSITE" id="PS51720">
    <property type="entry name" value="G_AIG1"/>
    <property type="match status" value="1"/>
</dbReference>
<evidence type="ECO:0000256" key="3">
    <source>
        <dbReference type="ARBA" id="ARBA00023134"/>
    </source>
</evidence>
<feature type="region of interest" description="Disordered" evidence="4">
    <location>
        <begin position="304"/>
        <end position="329"/>
    </location>
</feature>
<keyword evidence="6" id="KW-0732">Signal</keyword>
<evidence type="ECO:0000256" key="2">
    <source>
        <dbReference type="ARBA" id="ARBA00022741"/>
    </source>
</evidence>
<dbReference type="InterPro" id="IPR045058">
    <property type="entry name" value="GIMA/IAN/Toc"/>
</dbReference>
<dbReference type="SUPFAM" id="SSF52540">
    <property type="entry name" value="P-loop containing nucleoside triphosphate hydrolases"/>
    <property type="match status" value="1"/>
</dbReference>
<dbReference type="Proteomes" id="UP001558613">
    <property type="component" value="Unassembled WGS sequence"/>
</dbReference>
<keyword evidence="9" id="KW-1185">Reference proteome</keyword>
<keyword evidence="2" id="KW-0547">Nucleotide-binding</keyword>
<evidence type="ECO:0000256" key="5">
    <source>
        <dbReference type="SAM" id="Phobius"/>
    </source>
</evidence>
<feature type="compositionally biased region" description="Basic and acidic residues" evidence="4">
    <location>
        <begin position="320"/>
        <end position="329"/>
    </location>
</feature>
<keyword evidence="5" id="KW-0812">Transmembrane</keyword>
<accession>A0ABR3N937</accession>
<evidence type="ECO:0000256" key="4">
    <source>
        <dbReference type="SAM" id="MobiDB-lite"/>
    </source>
</evidence>
<keyword evidence="5" id="KW-1133">Transmembrane helix</keyword>
<feature type="region of interest" description="Disordered" evidence="4">
    <location>
        <begin position="636"/>
        <end position="665"/>
    </location>
</feature>
<evidence type="ECO:0000313" key="9">
    <source>
        <dbReference type="Proteomes" id="UP001558613"/>
    </source>
</evidence>
<dbReference type="InterPro" id="IPR027417">
    <property type="entry name" value="P-loop_NTPase"/>
</dbReference>
<evidence type="ECO:0000259" key="7">
    <source>
        <dbReference type="PROSITE" id="PS51720"/>
    </source>
</evidence>
<keyword evidence="5" id="KW-0472">Membrane</keyword>
<dbReference type="Gene3D" id="3.40.50.300">
    <property type="entry name" value="P-loop containing nucleotide triphosphate hydrolases"/>
    <property type="match status" value="2"/>
</dbReference>
<comment type="caution">
    <text evidence="8">The sequence shown here is derived from an EMBL/GenBank/DDBJ whole genome shotgun (WGS) entry which is preliminary data.</text>
</comment>
<organism evidence="8 9">
    <name type="scientific">Cirrhinus molitorella</name>
    <name type="common">mud carp</name>
    <dbReference type="NCBI Taxonomy" id="172907"/>
    <lineage>
        <taxon>Eukaryota</taxon>
        <taxon>Metazoa</taxon>
        <taxon>Chordata</taxon>
        <taxon>Craniata</taxon>
        <taxon>Vertebrata</taxon>
        <taxon>Euteleostomi</taxon>
        <taxon>Actinopterygii</taxon>
        <taxon>Neopterygii</taxon>
        <taxon>Teleostei</taxon>
        <taxon>Ostariophysi</taxon>
        <taxon>Cypriniformes</taxon>
        <taxon>Cyprinidae</taxon>
        <taxon>Labeoninae</taxon>
        <taxon>Labeonini</taxon>
        <taxon>Cirrhinus</taxon>
    </lineage>
</organism>
<feature type="compositionally biased region" description="Low complexity" evidence="4">
    <location>
        <begin position="405"/>
        <end position="423"/>
    </location>
</feature>
<evidence type="ECO:0000256" key="1">
    <source>
        <dbReference type="ARBA" id="ARBA00008535"/>
    </source>
</evidence>
<protein>
    <recommendedName>
        <fullName evidence="7">AIG1-type G domain-containing protein</fullName>
    </recommendedName>
</protein>
<dbReference type="EMBL" id="JAYMGO010000006">
    <property type="protein sequence ID" value="KAL1273467.1"/>
    <property type="molecule type" value="Genomic_DNA"/>
</dbReference>
<keyword evidence="3" id="KW-0342">GTP-binding</keyword>
<feature type="compositionally biased region" description="Basic and acidic residues" evidence="4">
    <location>
        <begin position="636"/>
        <end position="646"/>
    </location>
</feature>